<keyword evidence="8 13" id="KW-0406">Ion transport</keyword>
<dbReference type="InterPro" id="IPR004726">
    <property type="entry name" value="Deg-1"/>
</dbReference>
<dbReference type="FunFam" id="1.10.287.770:FF:000001">
    <property type="entry name" value="Acid-sensing ion channel subunit 1"/>
    <property type="match status" value="1"/>
</dbReference>
<protein>
    <submittedName>
        <fullName evidence="17">Amiloride-sensitive sodium channel</fullName>
    </submittedName>
</protein>
<keyword evidence="11 13" id="KW-0739">Sodium transport</keyword>
<accession>A0A7E4V325</accession>
<evidence type="ECO:0000256" key="12">
    <source>
        <dbReference type="ARBA" id="ARBA00023303"/>
    </source>
</evidence>
<evidence type="ECO:0000256" key="14">
    <source>
        <dbReference type="SAM" id="MobiDB-lite"/>
    </source>
</evidence>
<dbReference type="FunFam" id="2.60.470.10:FF:000004">
    <property type="entry name" value="Degenerin unc-8"/>
    <property type="match status" value="1"/>
</dbReference>
<dbReference type="InterPro" id="IPR001873">
    <property type="entry name" value="ENaC"/>
</dbReference>
<feature type="region of interest" description="Disordered" evidence="14">
    <location>
        <begin position="190"/>
        <end position="220"/>
    </location>
</feature>
<keyword evidence="16" id="KW-1185">Reference proteome</keyword>
<evidence type="ECO:0000256" key="1">
    <source>
        <dbReference type="ARBA" id="ARBA00004141"/>
    </source>
</evidence>
<keyword evidence="7" id="KW-0915">Sodium</keyword>
<dbReference type="InterPro" id="IPR054001">
    <property type="entry name" value="Mec-4/10_cyt"/>
</dbReference>
<dbReference type="Pfam" id="PF00858">
    <property type="entry name" value="ASC"/>
    <property type="match status" value="1"/>
</dbReference>
<evidence type="ECO:0000256" key="13">
    <source>
        <dbReference type="RuleBase" id="RU000679"/>
    </source>
</evidence>
<dbReference type="Proteomes" id="UP000492821">
    <property type="component" value="Unassembled WGS sequence"/>
</dbReference>
<keyword evidence="9" id="KW-0472">Membrane</keyword>
<organism evidence="16 17">
    <name type="scientific">Panagrellus redivivus</name>
    <name type="common">Microworm</name>
    <dbReference type="NCBI Taxonomy" id="6233"/>
    <lineage>
        <taxon>Eukaryota</taxon>
        <taxon>Metazoa</taxon>
        <taxon>Ecdysozoa</taxon>
        <taxon>Nematoda</taxon>
        <taxon>Chromadorea</taxon>
        <taxon>Rhabditida</taxon>
        <taxon>Tylenchina</taxon>
        <taxon>Panagrolaimomorpha</taxon>
        <taxon>Panagrolaimoidea</taxon>
        <taxon>Panagrolaimidae</taxon>
        <taxon>Panagrellus</taxon>
    </lineage>
</organism>
<feature type="domain" description="Degenerin mec-4/10 cytosolic" evidence="15">
    <location>
        <begin position="26"/>
        <end position="89"/>
    </location>
</feature>
<reference evidence="16" key="1">
    <citation type="journal article" date="2013" name="Genetics">
        <title>The draft genome and transcriptome of Panagrellus redivivus are shaped by the harsh demands of a free-living lifestyle.</title>
        <authorList>
            <person name="Srinivasan J."/>
            <person name="Dillman A.R."/>
            <person name="Macchietto M.G."/>
            <person name="Heikkinen L."/>
            <person name="Lakso M."/>
            <person name="Fracchia K.M."/>
            <person name="Antoshechkin I."/>
            <person name="Mortazavi A."/>
            <person name="Wong G."/>
            <person name="Sternberg P.W."/>
        </authorList>
    </citation>
    <scope>NUCLEOTIDE SEQUENCE [LARGE SCALE GENOMIC DNA]</scope>
    <source>
        <strain evidence="16">MT8872</strain>
    </source>
</reference>
<keyword evidence="10" id="KW-0325">Glycoprotein</keyword>
<dbReference type="PANTHER" id="PTHR11690:SF275">
    <property type="entry name" value="DEGENERIN MEC-4"/>
    <property type="match status" value="1"/>
</dbReference>
<evidence type="ECO:0000256" key="9">
    <source>
        <dbReference type="ARBA" id="ARBA00023136"/>
    </source>
</evidence>
<evidence type="ECO:0000256" key="2">
    <source>
        <dbReference type="ARBA" id="ARBA00007193"/>
    </source>
</evidence>
<dbReference type="PANTHER" id="PTHR11690">
    <property type="entry name" value="AMILORIDE-SENSITIVE SODIUM CHANNEL-RELATED"/>
    <property type="match status" value="1"/>
</dbReference>
<dbReference type="Pfam" id="PF22214">
    <property type="entry name" value="Mec-4_10_cyt"/>
    <property type="match status" value="1"/>
</dbReference>
<dbReference type="Gene3D" id="1.10.287.770">
    <property type="entry name" value="YojJ-like"/>
    <property type="match status" value="1"/>
</dbReference>
<evidence type="ECO:0000256" key="8">
    <source>
        <dbReference type="ARBA" id="ARBA00023065"/>
    </source>
</evidence>
<evidence type="ECO:0000313" key="16">
    <source>
        <dbReference type="Proteomes" id="UP000492821"/>
    </source>
</evidence>
<dbReference type="InterPro" id="IPR020903">
    <property type="entry name" value="ENaC_CS"/>
</dbReference>
<sequence length="711" mass="80927">MSWVTNLKNWEKLKDKDAYLRQVYGDPLAYLHMEEEKPEFVTEREYFGKFGYGECFNSTSSAVQCEIIHGEFDPKSLPYDKRLKWHFREFCYKTSAHGIPMIGEAPNKYYRAIWIMLFLGCMTMLYQNANSVIDKYHRNEKIVDIALKFDTAPFPAITLCNLNPYKASVATNVDLVKRTLSAFDGAMTKAGDTDKEHKRKKRQTELKAVKSAGHSHGGSMFEPGYSKCNCQERSQEDDSTEREDCEGEKYKTETPATEKDKCLCAFDRKTNDAWPCYPVEKWGQEMCDTCDEHAFCKKSVQGGKKGKNPCLCAPTGSFCVAYDGSAKIVKIWEYLSGNEEEDANFLEAMGFTGMTDEVAIVTKAKENIMFAMAALSMEQRMLLSNTKRELVHKCSFNGQACDIDNDFLTHVDPTYGSCFTFNYNRTVNLTSIRAGPMYGLRMLVYVNASDYMPTTEATGIRLTIHDKEDFPFPDTFGYSAPTGYVSSFGLRLRKMSRLPAPYGDCVPDGKTSEYIYPEYEYSVEGCYRSCFQQLVLKDCHCGDPRFPVPEGSHHCEAADHVARKCLDERMGQLGGLHGSFRCRCQQPCRQSIYSVSYSPARWPSQSLKIQLGSCNGTATECTKHYKDNGAMIEVFYEQLNFEMLTESEAYGLVNLLADFGGQLGLWCGISFLTCCEFVFLFLETAYMSGQHNYMIWKKKKEEKKKQKEMFG</sequence>
<evidence type="ECO:0000256" key="10">
    <source>
        <dbReference type="ARBA" id="ARBA00023180"/>
    </source>
</evidence>
<proteinExistence type="inferred from homology"/>
<evidence type="ECO:0000256" key="7">
    <source>
        <dbReference type="ARBA" id="ARBA00023053"/>
    </source>
</evidence>
<dbReference type="PRINTS" id="PR01078">
    <property type="entry name" value="AMINACHANNEL"/>
</dbReference>
<keyword evidence="5 13" id="KW-0812">Transmembrane</keyword>
<keyword evidence="12 13" id="KW-0407">Ion channel</keyword>
<dbReference type="GO" id="GO:0005886">
    <property type="term" value="C:plasma membrane"/>
    <property type="evidence" value="ECO:0007669"/>
    <property type="project" value="TreeGrafter"/>
</dbReference>
<evidence type="ECO:0000256" key="5">
    <source>
        <dbReference type="ARBA" id="ARBA00022692"/>
    </source>
</evidence>
<dbReference type="WBParaSite" id="Pan_g15621.t1">
    <property type="protein sequence ID" value="Pan_g15621.t1"/>
    <property type="gene ID" value="Pan_g15621"/>
</dbReference>
<evidence type="ECO:0000256" key="11">
    <source>
        <dbReference type="ARBA" id="ARBA00023201"/>
    </source>
</evidence>
<name>A0A7E4V325_PANRE</name>
<comment type="subcellular location">
    <subcellularLocation>
        <location evidence="1">Membrane</location>
        <topology evidence="1">Multi-pass membrane protein</topology>
    </subcellularLocation>
</comment>
<evidence type="ECO:0000256" key="6">
    <source>
        <dbReference type="ARBA" id="ARBA00022989"/>
    </source>
</evidence>
<evidence type="ECO:0000313" key="17">
    <source>
        <dbReference type="WBParaSite" id="Pan_g15621.t1"/>
    </source>
</evidence>
<keyword evidence="6" id="KW-1133">Transmembrane helix</keyword>
<dbReference type="Gene3D" id="2.60.470.10">
    <property type="entry name" value="Acid-sensing ion channels like domains"/>
    <property type="match status" value="1"/>
</dbReference>
<keyword evidence="3 13" id="KW-0813">Transport</keyword>
<comment type="similarity">
    <text evidence="2 13">Belongs to the amiloride-sensitive sodium channel (TC 1.A.6) family.</text>
</comment>
<reference evidence="17" key="2">
    <citation type="submission" date="2020-10" db="UniProtKB">
        <authorList>
            <consortium name="WormBaseParasite"/>
        </authorList>
    </citation>
    <scope>IDENTIFICATION</scope>
</reference>
<dbReference type="PROSITE" id="PS01206">
    <property type="entry name" value="ASC"/>
    <property type="match status" value="1"/>
</dbReference>
<evidence type="ECO:0000256" key="4">
    <source>
        <dbReference type="ARBA" id="ARBA00022461"/>
    </source>
</evidence>
<dbReference type="GO" id="GO:0015280">
    <property type="term" value="F:ligand-gated sodium channel activity"/>
    <property type="evidence" value="ECO:0007669"/>
    <property type="project" value="TreeGrafter"/>
</dbReference>
<keyword evidence="4 13" id="KW-0894">Sodium channel</keyword>
<evidence type="ECO:0000256" key="3">
    <source>
        <dbReference type="ARBA" id="ARBA00022448"/>
    </source>
</evidence>
<evidence type="ECO:0000259" key="15">
    <source>
        <dbReference type="Pfam" id="PF22214"/>
    </source>
</evidence>
<dbReference type="AlphaFoldDB" id="A0A7E4V325"/>
<dbReference type="NCBIfam" id="TIGR00867">
    <property type="entry name" value="deg-1"/>
    <property type="match status" value="1"/>
</dbReference>